<dbReference type="SUPFAM" id="SSF53955">
    <property type="entry name" value="Lysozyme-like"/>
    <property type="match status" value="1"/>
</dbReference>
<evidence type="ECO:0000259" key="1">
    <source>
        <dbReference type="Pfam" id="PF00182"/>
    </source>
</evidence>
<proteinExistence type="predicted"/>
<dbReference type="GO" id="GO:0004568">
    <property type="term" value="F:chitinase activity"/>
    <property type="evidence" value="ECO:0007669"/>
    <property type="project" value="InterPro"/>
</dbReference>
<dbReference type="OrthoDB" id="961266at2"/>
<accession>A0A1G6MAT0</accession>
<dbReference type="AlphaFoldDB" id="A0A1G6MAT0"/>
<dbReference type="Gene3D" id="1.10.530.10">
    <property type="match status" value="1"/>
</dbReference>
<dbReference type="InterPro" id="IPR000726">
    <property type="entry name" value="Glyco_hydro_19_cat"/>
</dbReference>
<dbReference type="GO" id="GO:0006032">
    <property type="term" value="P:chitin catabolic process"/>
    <property type="evidence" value="ECO:0007669"/>
    <property type="project" value="InterPro"/>
</dbReference>
<dbReference type="STRING" id="1640674.SAMN05216323_103516"/>
<gene>
    <name evidence="2" type="ORF">SAMN05216323_103516</name>
</gene>
<dbReference type="EMBL" id="FMYP01000035">
    <property type="protein sequence ID" value="SDC52437.1"/>
    <property type="molecule type" value="Genomic_DNA"/>
</dbReference>
<organism evidence="2 3">
    <name type="scientific">Williamwhitmania taraxaci</name>
    <dbReference type="NCBI Taxonomy" id="1640674"/>
    <lineage>
        <taxon>Bacteria</taxon>
        <taxon>Pseudomonadati</taxon>
        <taxon>Bacteroidota</taxon>
        <taxon>Bacteroidia</taxon>
        <taxon>Bacteroidales</taxon>
        <taxon>Williamwhitmaniaceae</taxon>
        <taxon>Williamwhitmania</taxon>
    </lineage>
</organism>
<dbReference type="Proteomes" id="UP000199452">
    <property type="component" value="Unassembled WGS sequence"/>
</dbReference>
<dbReference type="Pfam" id="PF00182">
    <property type="entry name" value="Glyco_hydro_19"/>
    <property type="match status" value="1"/>
</dbReference>
<dbReference type="InterPro" id="IPR052354">
    <property type="entry name" value="Cell_Wall_Dynamics_Protein"/>
</dbReference>
<feature type="domain" description="Glycoside hydrolase family 19 catalytic" evidence="1">
    <location>
        <begin position="52"/>
        <end position="135"/>
    </location>
</feature>
<dbReference type="GO" id="GO:0016998">
    <property type="term" value="P:cell wall macromolecule catabolic process"/>
    <property type="evidence" value="ECO:0007669"/>
    <property type="project" value="InterPro"/>
</dbReference>
<evidence type="ECO:0000313" key="3">
    <source>
        <dbReference type="Proteomes" id="UP000199452"/>
    </source>
</evidence>
<sequence length="174" mass="19439">MITKEILKSICPRTRLITVAQYVSSLNLFMANFEISTPLRIRHFIAQLAHESGSFQYVREIASGNAYEGRKDLGNVNAGDGVKFKGRGLIQITGRANYEKCSLALFGDRRLLDNPELLELPDNAVKSAAWFWQSHGLNALADKDDIRAITKRINGGYNGLVDRMAFYDIAKTSI</sequence>
<reference evidence="2 3" key="1">
    <citation type="submission" date="2016-09" db="EMBL/GenBank/DDBJ databases">
        <authorList>
            <person name="Capua I."/>
            <person name="De Benedictis P."/>
            <person name="Joannis T."/>
            <person name="Lombin L.H."/>
            <person name="Cattoli G."/>
        </authorList>
    </citation>
    <scope>NUCLEOTIDE SEQUENCE [LARGE SCALE GENOMIC DNA]</scope>
    <source>
        <strain evidence="2 3">A7P-90m</strain>
    </source>
</reference>
<dbReference type="InterPro" id="IPR023346">
    <property type="entry name" value="Lysozyme-like_dom_sf"/>
</dbReference>
<name>A0A1G6MAT0_9BACT</name>
<dbReference type="PANTHER" id="PTHR34408:SF1">
    <property type="entry name" value="GLYCOSYL HYDROLASE FAMILY 19 DOMAIN-CONTAINING PROTEIN HI_1415"/>
    <property type="match status" value="1"/>
</dbReference>
<protein>
    <submittedName>
        <fullName evidence="2">Putative chitinase</fullName>
    </submittedName>
</protein>
<evidence type="ECO:0000313" key="2">
    <source>
        <dbReference type="EMBL" id="SDC52437.1"/>
    </source>
</evidence>
<keyword evidence="3" id="KW-1185">Reference proteome</keyword>
<dbReference type="PANTHER" id="PTHR34408">
    <property type="entry name" value="FAMILY PROTEIN, PUTATIVE-RELATED"/>
    <property type="match status" value="1"/>
</dbReference>